<feature type="chain" id="PRO_5013245965" evidence="2">
    <location>
        <begin position="16"/>
        <end position="286"/>
    </location>
</feature>
<evidence type="ECO:0000313" key="5">
    <source>
        <dbReference type="Proteomes" id="UP000184268"/>
    </source>
</evidence>
<dbReference type="InterPro" id="IPR036737">
    <property type="entry name" value="OmpA-like_sf"/>
</dbReference>
<proteinExistence type="predicted"/>
<dbReference type="InterPro" id="IPR041544">
    <property type="entry name" value="MotY_N"/>
</dbReference>
<dbReference type="RefSeq" id="WP_067658775.1">
    <property type="nucleotide sequence ID" value="NZ_FQXG01000001.1"/>
</dbReference>
<evidence type="ECO:0000256" key="1">
    <source>
        <dbReference type="PROSITE-ProRule" id="PRU00473"/>
    </source>
</evidence>
<evidence type="ECO:0000256" key="2">
    <source>
        <dbReference type="SAM" id="SignalP"/>
    </source>
</evidence>
<keyword evidence="5" id="KW-1185">Reference proteome</keyword>
<name>A0A1M5P8X4_9GAMM</name>
<feature type="signal peptide" evidence="2">
    <location>
        <begin position="1"/>
        <end position="15"/>
    </location>
</feature>
<dbReference type="EMBL" id="FQXG01000001">
    <property type="protein sequence ID" value="SHG98157.1"/>
    <property type="molecule type" value="Genomic_DNA"/>
</dbReference>
<dbReference type="InterPro" id="IPR050330">
    <property type="entry name" value="Bact_OuterMem_StrucFunc"/>
</dbReference>
<dbReference type="GO" id="GO:0016020">
    <property type="term" value="C:membrane"/>
    <property type="evidence" value="ECO:0007669"/>
    <property type="project" value="UniProtKB-UniRule"/>
</dbReference>
<gene>
    <name evidence="4" type="ORF">SAMN02745129_1331</name>
</gene>
<keyword evidence="1" id="KW-0472">Membrane</keyword>
<dbReference type="SUPFAM" id="SSF103088">
    <property type="entry name" value="OmpA-like"/>
    <property type="match status" value="1"/>
</dbReference>
<reference evidence="4 5" key="1">
    <citation type="submission" date="2016-11" db="EMBL/GenBank/DDBJ databases">
        <authorList>
            <person name="Jaros S."/>
            <person name="Januszkiewicz K."/>
            <person name="Wedrychowicz H."/>
        </authorList>
    </citation>
    <scope>NUCLEOTIDE SEQUENCE [LARGE SCALE GENOMIC DNA]</scope>
    <source>
        <strain evidence="4 5">DSM 16917</strain>
    </source>
</reference>
<protein>
    <submittedName>
        <fullName evidence="4">OmpA family protein</fullName>
    </submittedName>
</protein>
<dbReference type="PROSITE" id="PS51123">
    <property type="entry name" value="OMPA_2"/>
    <property type="match status" value="1"/>
</dbReference>
<keyword evidence="2" id="KW-0732">Signal</keyword>
<evidence type="ECO:0000259" key="3">
    <source>
        <dbReference type="PROSITE" id="PS51123"/>
    </source>
</evidence>
<dbReference type="Gene3D" id="3.30.1330.60">
    <property type="entry name" value="OmpA-like domain"/>
    <property type="match status" value="1"/>
</dbReference>
<dbReference type="AlphaFoldDB" id="A0A1M5P8X4"/>
<accession>A0A1M5P8X4</accession>
<dbReference type="InterPro" id="IPR006665">
    <property type="entry name" value="OmpA-like"/>
</dbReference>
<dbReference type="STRING" id="299255.SAMN02745129_1331"/>
<dbReference type="Proteomes" id="UP000184268">
    <property type="component" value="Unassembled WGS sequence"/>
</dbReference>
<dbReference type="Gene3D" id="2.60.40.2540">
    <property type="match status" value="1"/>
</dbReference>
<dbReference type="Pfam" id="PF00691">
    <property type="entry name" value="OmpA"/>
    <property type="match status" value="1"/>
</dbReference>
<organism evidence="4 5">
    <name type="scientific">Ferrimonas marina</name>
    <dbReference type="NCBI Taxonomy" id="299255"/>
    <lineage>
        <taxon>Bacteria</taxon>
        <taxon>Pseudomonadati</taxon>
        <taxon>Pseudomonadota</taxon>
        <taxon>Gammaproteobacteria</taxon>
        <taxon>Alteromonadales</taxon>
        <taxon>Ferrimonadaceae</taxon>
        <taxon>Ferrimonas</taxon>
    </lineage>
</organism>
<sequence length="286" mass="32585">MIRWMALLLPMVASASEPSARQYLAPIEGSQWQLEQSTPLQCVLSHEIPRYGKAVFVSRANKELNLHFTLEMRRKPEALTDVRLASVAPAWRPGIPAKPIAELNYFSHFDGELEKQGAWNVLAELEQGWQPTFFYNDWHHQSPVSVGLSAANFGREYDAFVDCLDGLLPYGFEDIAFTVLHHDKEGQLTRDSLRQLERIVTFLSLDERADLVLLDAYTDSYRSELTNMALTRQQAEDLKDRLVAAGVSAERIVTQGHGEKRHIARNNSERERALNRRVTIRLDSVI</sequence>
<dbReference type="PANTHER" id="PTHR30329">
    <property type="entry name" value="STATOR ELEMENT OF FLAGELLAR MOTOR COMPLEX"/>
    <property type="match status" value="1"/>
</dbReference>
<dbReference type="Pfam" id="PF18393">
    <property type="entry name" value="MotY_N"/>
    <property type="match status" value="1"/>
</dbReference>
<dbReference type="PANTHER" id="PTHR30329:SF21">
    <property type="entry name" value="LIPOPROTEIN YIAD-RELATED"/>
    <property type="match status" value="1"/>
</dbReference>
<dbReference type="PRINTS" id="PR01023">
    <property type="entry name" value="NAFLGMOTY"/>
</dbReference>
<dbReference type="OrthoDB" id="6905929at2"/>
<feature type="domain" description="OmpA-like" evidence="3">
    <location>
        <begin position="170"/>
        <end position="286"/>
    </location>
</feature>
<dbReference type="CDD" id="cd07185">
    <property type="entry name" value="OmpA_C-like"/>
    <property type="match status" value="1"/>
</dbReference>
<evidence type="ECO:0000313" key="4">
    <source>
        <dbReference type="EMBL" id="SHG98157.1"/>
    </source>
</evidence>